<evidence type="ECO:0000313" key="3">
    <source>
        <dbReference type="Proteomes" id="UP000317214"/>
    </source>
</evidence>
<dbReference type="NCBIfam" id="TIGR03142">
    <property type="entry name" value="cytochro_ccmI"/>
    <property type="match status" value="1"/>
</dbReference>
<name>A0A4Y6V777_9PROT</name>
<keyword evidence="1" id="KW-0201">Cytochrome c-type biogenesis</keyword>
<dbReference type="InterPro" id="IPR011990">
    <property type="entry name" value="TPR-like_helical_dom_sf"/>
</dbReference>
<sequence length="246" mass="26679">MSWVSFLLITLIALLPVFLGLAWAQLRVGSRQSALALYRGQLTELDRDKNLGLVSHTDYAAAQLEIQRRLLTADSSVEDVLKTPPATRQSAWLPFFMLGLGIPSCAALLYLSNGHPSLAPEPLAARNTAPDAHTFALIQKLQTSVASFPTDSPSYVPGHTLLGQVEFRSGLTNAAIADWQAALAVQFSPDLALNLAEAMAKRDGRINRDTLNLYRRALAAAPNDAPWRMAVEARIAAGEHDLGEQQ</sequence>
<dbReference type="KEGG" id="ntn:D5366_02690"/>
<dbReference type="Proteomes" id="UP000317214">
    <property type="component" value="Chromosome"/>
</dbReference>
<evidence type="ECO:0000256" key="1">
    <source>
        <dbReference type="ARBA" id="ARBA00022748"/>
    </source>
</evidence>
<accession>A0A4Y6V777</accession>
<proteinExistence type="predicted"/>
<dbReference type="InterPro" id="IPR017560">
    <property type="entry name" value="Cyt_c_biogenesis_CcmI"/>
</dbReference>
<dbReference type="RefSeq" id="WP_141492185.1">
    <property type="nucleotide sequence ID" value="NZ_CP032485.1"/>
</dbReference>
<keyword evidence="3" id="KW-1185">Reference proteome</keyword>
<evidence type="ECO:0000313" key="2">
    <source>
        <dbReference type="EMBL" id="QDH24347.1"/>
    </source>
</evidence>
<protein>
    <submittedName>
        <fullName evidence="2">C-type cytochrome biogenesis protein CcmI</fullName>
    </submittedName>
</protein>
<gene>
    <name evidence="2" type="primary">ccmI</name>
    <name evidence="2" type="ORF">D5366_02690</name>
</gene>
<reference evidence="2 3" key="1">
    <citation type="submission" date="2018-09" db="EMBL/GenBank/DDBJ databases">
        <title>The complete genome sequence of Neokomagataea tanensis NBRC 106556(T).</title>
        <authorList>
            <person name="Chua K.-O."/>
            <person name="See-Too W.-S."/>
            <person name="Hong K.-W."/>
            <person name="Yin W.-F."/>
            <person name="Chan K.-G."/>
        </authorList>
    </citation>
    <scope>NUCLEOTIDE SEQUENCE [LARGE SCALE GENOMIC DNA]</scope>
    <source>
        <strain evidence="3">AH13 \ NBRC 106556</strain>
    </source>
</reference>
<dbReference type="OrthoDB" id="9815847at2"/>
<dbReference type="EMBL" id="CP032485">
    <property type="protein sequence ID" value="QDH24347.1"/>
    <property type="molecule type" value="Genomic_DNA"/>
</dbReference>
<dbReference type="GO" id="GO:0017004">
    <property type="term" value="P:cytochrome complex assembly"/>
    <property type="evidence" value="ECO:0007669"/>
    <property type="project" value="UniProtKB-KW"/>
</dbReference>
<dbReference type="Gene3D" id="1.25.40.10">
    <property type="entry name" value="Tetratricopeptide repeat domain"/>
    <property type="match status" value="1"/>
</dbReference>
<dbReference type="AlphaFoldDB" id="A0A4Y6V777"/>
<organism evidence="2 3">
    <name type="scientific">Neokomagataea tanensis</name>
    <dbReference type="NCBI Taxonomy" id="661191"/>
    <lineage>
        <taxon>Bacteria</taxon>
        <taxon>Pseudomonadati</taxon>
        <taxon>Pseudomonadota</taxon>
        <taxon>Alphaproteobacteria</taxon>
        <taxon>Acetobacterales</taxon>
        <taxon>Acetobacteraceae</taxon>
        <taxon>Neokomagataea</taxon>
    </lineage>
</organism>